<organism evidence="2 3">
    <name type="scientific">Allacma fusca</name>
    <dbReference type="NCBI Taxonomy" id="39272"/>
    <lineage>
        <taxon>Eukaryota</taxon>
        <taxon>Metazoa</taxon>
        <taxon>Ecdysozoa</taxon>
        <taxon>Arthropoda</taxon>
        <taxon>Hexapoda</taxon>
        <taxon>Collembola</taxon>
        <taxon>Symphypleona</taxon>
        <taxon>Sminthuridae</taxon>
        <taxon>Allacma</taxon>
    </lineage>
</organism>
<dbReference type="Proteomes" id="UP000708208">
    <property type="component" value="Unassembled WGS sequence"/>
</dbReference>
<feature type="compositionally biased region" description="Polar residues" evidence="1">
    <location>
        <begin position="101"/>
        <end position="130"/>
    </location>
</feature>
<dbReference type="OrthoDB" id="6431454at2759"/>
<feature type="compositionally biased region" description="Basic and acidic residues" evidence="1">
    <location>
        <begin position="86"/>
        <end position="95"/>
    </location>
</feature>
<sequence>VRSSIKEVSNAIVDYVNESKPLDDGINGGTSPRKGFVWLESSFVGTKPIDSPGTPDTPAMFMTANRQLPAHESGSSSSIGRPRHVFRFDDEHSSSFRETGFTRTSPPQASKNDTALANTNNGSTFTTPYHSRNGKV</sequence>
<keyword evidence="3" id="KW-1185">Reference proteome</keyword>
<dbReference type="EMBL" id="CAJVCH010171230">
    <property type="protein sequence ID" value="CAG7728961.1"/>
    <property type="molecule type" value="Genomic_DNA"/>
</dbReference>
<comment type="caution">
    <text evidence="2">The sequence shown here is derived from an EMBL/GenBank/DDBJ whole genome shotgun (WGS) entry which is preliminary data.</text>
</comment>
<gene>
    <name evidence="2" type="ORF">AFUS01_LOCUS17704</name>
</gene>
<evidence type="ECO:0000313" key="2">
    <source>
        <dbReference type="EMBL" id="CAG7728961.1"/>
    </source>
</evidence>
<evidence type="ECO:0000313" key="3">
    <source>
        <dbReference type="Proteomes" id="UP000708208"/>
    </source>
</evidence>
<name>A0A8J2P9Z4_9HEXA</name>
<protein>
    <submittedName>
        <fullName evidence="2">Uncharacterized protein</fullName>
    </submittedName>
</protein>
<proteinExistence type="predicted"/>
<accession>A0A8J2P9Z4</accession>
<reference evidence="2" key="1">
    <citation type="submission" date="2021-06" db="EMBL/GenBank/DDBJ databases">
        <authorList>
            <person name="Hodson N. C."/>
            <person name="Mongue J. A."/>
            <person name="Jaron S. K."/>
        </authorList>
    </citation>
    <scope>NUCLEOTIDE SEQUENCE</scope>
</reference>
<feature type="region of interest" description="Disordered" evidence="1">
    <location>
        <begin position="65"/>
        <end position="136"/>
    </location>
</feature>
<dbReference type="AlphaFoldDB" id="A0A8J2P9Z4"/>
<evidence type="ECO:0000256" key="1">
    <source>
        <dbReference type="SAM" id="MobiDB-lite"/>
    </source>
</evidence>
<feature type="non-terminal residue" evidence="2">
    <location>
        <position position="136"/>
    </location>
</feature>